<dbReference type="InterPro" id="IPR051876">
    <property type="entry name" value="ODA-DC/CCD"/>
</dbReference>
<feature type="domain" description="ODAD1 central coiled coil region" evidence="5">
    <location>
        <begin position="177"/>
        <end position="460"/>
    </location>
</feature>
<reference evidence="6 7" key="1">
    <citation type="submission" date="2021-06" db="EMBL/GenBank/DDBJ databases">
        <authorList>
            <person name="Palmer J.M."/>
        </authorList>
    </citation>
    <scope>NUCLEOTIDE SEQUENCE [LARGE SCALE GENOMIC DNA]</scope>
    <source>
        <strain evidence="7">if_2019</strain>
        <tissue evidence="6">Muscle</tissue>
    </source>
</reference>
<comment type="caution">
    <text evidence="6">The sequence shown here is derived from an EMBL/GenBank/DDBJ whole genome shotgun (WGS) entry which is preliminary data.</text>
</comment>
<evidence type="ECO:0000256" key="4">
    <source>
        <dbReference type="SAM" id="Phobius"/>
    </source>
</evidence>
<accession>A0ABV0U487</accession>
<organism evidence="6 7">
    <name type="scientific">Ilyodon furcidens</name>
    <name type="common">goldbreast splitfin</name>
    <dbReference type="NCBI Taxonomy" id="33524"/>
    <lineage>
        <taxon>Eukaryota</taxon>
        <taxon>Metazoa</taxon>
        <taxon>Chordata</taxon>
        <taxon>Craniata</taxon>
        <taxon>Vertebrata</taxon>
        <taxon>Euteleostomi</taxon>
        <taxon>Actinopterygii</taxon>
        <taxon>Neopterygii</taxon>
        <taxon>Teleostei</taxon>
        <taxon>Neoteleostei</taxon>
        <taxon>Acanthomorphata</taxon>
        <taxon>Ovalentaria</taxon>
        <taxon>Atherinomorphae</taxon>
        <taxon>Cyprinodontiformes</taxon>
        <taxon>Goodeidae</taxon>
        <taxon>Ilyodon</taxon>
    </lineage>
</organism>
<keyword evidence="4" id="KW-1133">Transmembrane helix</keyword>
<feature type="coiled-coil region" evidence="2">
    <location>
        <begin position="327"/>
        <end position="426"/>
    </location>
</feature>
<dbReference type="PANTHER" id="PTHR21694">
    <property type="entry name" value="COILED-COIL DOMAIN-CONTAINING PROTEIN 63"/>
    <property type="match status" value="1"/>
</dbReference>
<proteinExistence type="predicted"/>
<keyword evidence="4" id="KW-0472">Membrane</keyword>
<evidence type="ECO:0000256" key="3">
    <source>
        <dbReference type="SAM" id="MobiDB-lite"/>
    </source>
</evidence>
<sequence>MELKDVCKILFVGVFYFTYDLYLLIITMAQERSTMSGRSDNTEMDADGVAKLEIAKLQRQLRILKRDQQAYEIQAREQIRKQEQEIEKLVKEQEELHQNLAAHKSLSRQRQDSEDTQGLQALLEQNDALDGELENEKQLQKQLQTEILSVESRLAEMRKEGVSHGHSQSSDTRKTKKVTRTLEANLNRASTHYSDLMTKNTRLKEELDTLYLERDRFQKLRNNLTKELQKIRKSIGEMTKLSTAAYDAREEALSKMRMLKEKKVKDLVQYNTEIKKLERVIAHEFNLKNFMSIKSSEQTGLFDDKMAPEQLSDVKEPQKVNSGEESLDNLKEVFEKLQTVMEEDNLDLLVNSFIQAEDRNLAFLKFVNEQNSEAEKLKDRISKIKEEMEKFQREALQQEQNHNSLLQDIKGKLKKTESQAETYENRAAVLSGILDEIKTGVNSIFSEIGCDRSAVEDRLGFSSGITENNIMTYLDLVEEKTNELLSVQDFLNKFKDLEEEISPTDLDKSPPCQNPELLKRELSIQPAASSLERDAEESPVTDEDERPLSQEELCRKIMKRVSTKKHKI</sequence>
<evidence type="ECO:0000259" key="5">
    <source>
        <dbReference type="Pfam" id="PF21773"/>
    </source>
</evidence>
<dbReference type="InterPro" id="IPR049258">
    <property type="entry name" value="ODAD1_CC"/>
</dbReference>
<keyword evidence="7" id="KW-1185">Reference proteome</keyword>
<name>A0ABV0U487_9TELE</name>
<feature type="transmembrane region" description="Helical" evidence="4">
    <location>
        <begin position="9"/>
        <end position="29"/>
    </location>
</feature>
<dbReference type="PANTHER" id="PTHR21694:SF35">
    <property type="entry name" value="OUTER DYNEIN ARM-DOCKING COMPLEX SUBUNIT 1"/>
    <property type="match status" value="1"/>
</dbReference>
<evidence type="ECO:0000313" key="6">
    <source>
        <dbReference type="EMBL" id="MEQ2239382.1"/>
    </source>
</evidence>
<feature type="region of interest" description="Disordered" evidence="3">
    <location>
        <begin position="157"/>
        <end position="177"/>
    </location>
</feature>
<feature type="compositionally biased region" description="Acidic residues" evidence="3">
    <location>
        <begin position="534"/>
        <end position="545"/>
    </location>
</feature>
<dbReference type="Proteomes" id="UP001482620">
    <property type="component" value="Unassembled WGS sequence"/>
</dbReference>
<dbReference type="EMBL" id="JAHRIQ010058138">
    <property type="protein sequence ID" value="MEQ2239382.1"/>
    <property type="molecule type" value="Genomic_DNA"/>
</dbReference>
<dbReference type="Pfam" id="PF21773">
    <property type="entry name" value="ODAD1_CC"/>
    <property type="match status" value="1"/>
</dbReference>
<evidence type="ECO:0000256" key="1">
    <source>
        <dbReference type="ARBA" id="ARBA00023054"/>
    </source>
</evidence>
<gene>
    <name evidence="6" type="ORF">ILYODFUR_003959</name>
</gene>
<feature type="region of interest" description="Disordered" evidence="3">
    <location>
        <begin position="502"/>
        <end position="553"/>
    </location>
</feature>
<protein>
    <recommendedName>
        <fullName evidence="5">ODAD1 central coiled coil region domain-containing protein</fullName>
    </recommendedName>
</protein>
<evidence type="ECO:0000313" key="7">
    <source>
        <dbReference type="Proteomes" id="UP001482620"/>
    </source>
</evidence>
<evidence type="ECO:0000256" key="2">
    <source>
        <dbReference type="SAM" id="Coils"/>
    </source>
</evidence>
<keyword evidence="1 2" id="KW-0175">Coiled coil</keyword>
<keyword evidence="4" id="KW-0812">Transmembrane</keyword>
<feature type="coiled-coil region" evidence="2">
    <location>
        <begin position="193"/>
        <end position="234"/>
    </location>
</feature>